<feature type="non-terminal residue" evidence="1">
    <location>
        <position position="95"/>
    </location>
</feature>
<dbReference type="Proteomes" id="UP001642502">
    <property type="component" value="Unassembled WGS sequence"/>
</dbReference>
<organism evidence="1 2">
    <name type="scientific">Sporothrix epigloea</name>
    <dbReference type="NCBI Taxonomy" id="1892477"/>
    <lineage>
        <taxon>Eukaryota</taxon>
        <taxon>Fungi</taxon>
        <taxon>Dikarya</taxon>
        <taxon>Ascomycota</taxon>
        <taxon>Pezizomycotina</taxon>
        <taxon>Sordariomycetes</taxon>
        <taxon>Sordariomycetidae</taxon>
        <taxon>Ophiostomatales</taxon>
        <taxon>Ophiostomataceae</taxon>
        <taxon>Sporothrix</taxon>
    </lineage>
</organism>
<evidence type="ECO:0000313" key="2">
    <source>
        <dbReference type="Proteomes" id="UP001642502"/>
    </source>
</evidence>
<protein>
    <submittedName>
        <fullName evidence="1">Uncharacterized protein</fullName>
    </submittedName>
</protein>
<accession>A0ABP0E4X3</accession>
<reference evidence="1 2" key="1">
    <citation type="submission" date="2024-01" db="EMBL/GenBank/DDBJ databases">
        <authorList>
            <person name="Allen C."/>
            <person name="Tagirdzhanova G."/>
        </authorList>
    </citation>
    <scope>NUCLEOTIDE SEQUENCE [LARGE SCALE GENOMIC DNA]</scope>
    <source>
        <strain evidence="1 2">CBS 119000</strain>
    </source>
</reference>
<gene>
    <name evidence="1" type="ORF">SEPCBS119000_006785</name>
</gene>
<name>A0ABP0E4X3_9PEZI</name>
<keyword evidence="2" id="KW-1185">Reference proteome</keyword>
<dbReference type="EMBL" id="CAWUON010000399">
    <property type="protein sequence ID" value="CAK7275658.1"/>
    <property type="molecule type" value="Genomic_DNA"/>
</dbReference>
<comment type="caution">
    <text evidence="1">The sequence shown here is derived from an EMBL/GenBank/DDBJ whole genome shotgun (WGS) entry which is preliminary data.</text>
</comment>
<sequence>MFGVINPAGSHSNNRTAGDVGDTLAAYAMMAQNASSNVSPRAVYGGTLDFNGTVINTTTNGTVCGRNSVNITSAGAWCVPHIPDISSGSAILGRS</sequence>
<proteinExistence type="predicted"/>
<evidence type="ECO:0000313" key="1">
    <source>
        <dbReference type="EMBL" id="CAK7275658.1"/>
    </source>
</evidence>